<feature type="region of interest" description="Disordered" evidence="1">
    <location>
        <begin position="22"/>
        <end position="61"/>
    </location>
</feature>
<protein>
    <recommendedName>
        <fullName evidence="5">Lipoprotein</fullName>
    </recommendedName>
</protein>
<feature type="signal peptide" evidence="2">
    <location>
        <begin position="1"/>
        <end position="18"/>
    </location>
</feature>
<keyword evidence="2" id="KW-0732">Signal</keyword>
<dbReference type="PROSITE" id="PS51257">
    <property type="entry name" value="PROKAR_LIPOPROTEIN"/>
    <property type="match status" value="1"/>
</dbReference>
<keyword evidence="4" id="KW-1185">Reference proteome</keyword>
<dbReference type="RefSeq" id="WP_347954035.1">
    <property type="nucleotide sequence ID" value="NZ_JBCNVR010000002.1"/>
</dbReference>
<evidence type="ECO:0000256" key="1">
    <source>
        <dbReference type="SAM" id="MobiDB-lite"/>
    </source>
</evidence>
<evidence type="ECO:0000313" key="3">
    <source>
        <dbReference type="EMBL" id="MEO5287116.1"/>
    </source>
</evidence>
<gene>
    <name evidence="3" type="ORF">AAVZ08_11140</name>
</gene>
<proteinExistence type="predicted"/>
<evidence type="ECO:0008006" key="5">
    <source>
        <dbReference type="Google" id="ProtNLM"/>
    </source>
</evidence>
<name>A0ABV0I7V4_9LACO</name>
<sequence length="293" mass="31493">MKKSIVITSALMSCFLLTACGSQSSSSKQSSSHSSSKAVAKTSTSKKQSVASSSSSSSQTQKYTDEEYAMMGFLKQDGQGIDNLLNNSIQNMNWKQSGNTYAIDFGAHTTTMTVNKDSVTVTYDASDSSLGHMGTQNAHKTYTKEELANQFGTDKAKIDQALGHNNSSSSSSSTQDQSLTQQASSILYYGANKLNNEEFKNCYDFAVKHSQLAISKTTDDKGNTLYHLAPGELDSYIAYSVDADGTIHFYKTTPTDSGEVGTASQKDINSFVSSQKATDQVNQLANAAKVYGN</sequence>
<organism evidence="3 4">
    <name type="scientific">Limosilactobacillus allomucosae</name>
    <dbReference type="NCBI Taxonomy" id="3142938"/>
    <lineage>
        <taxon>Bacteria</taxon>
        <taxon>Bacillati</taxon>
        <taxon>Bacillota</taxon>
        <taxon>Bacilli</taxon>
        <taxon>Lactobacillales</taxon>
        <taxon>Lactobacillaceae</taxon>
        <taxon>Limosilactobacillus</taxon>
    </lineage>
</organism>
<comment type="caution">
    <text evidence="3">The sequence shown here is derived from an EMBL/GenBank/DDBJ whole genome shotgun (WGS) entry which is preliminary data.</text>
</comment>
<feature type="chain" id="PRO_5045923991" description="Lipoprotein" evidence="2">
    <location>
        <begin position="19"/>
        <end position="293"/>
    </location>
</feature>
<reference evidence="3 4" key="1">
    <citation type="submission" date="2024-04" db="EMBL/GenBank/DDBJ databases">
        <title>Limosilactobacillus allomucosae sp. nov., a novel species isolated from wild boar faecal samples as potential probiotics for domestic pigs.</title>
        <authorList>
            <person name="Chen B."/>
        </authorList>
    </citation>
    <scope>NUCLEOTIDE SEQUENCE [LARGE SCALE GENOMIC DNA]</scope>
    <source>
        <strain evidence="3 4">WILCCON 0055</strain>
    </source>
</reference>
<dbReference type="EMBL" id="JBCNVT010000002">
    <property type="protein sequence ID" value="MEO5287116.1"/>
    <property type="molecule type" value="Genomic_DNA"/>
</dbReference>
<evidence type="ECO:0000256" key="2">
    <source>
        <dbReference type="SAM" id="SignalP"/>
    </source>
</evidence>
<evidence type="ECO:0000313" key="4">
    <source>
        <dbReference type="Proteomes" id="UP001456307"/>
    </source>
</evidence>
<dbReference type="Proteomes" id="UP001456307">
    <property type="component" value="Unassembled WGS sequence"/>
</dbReference>
<accession>A0ABV0I7V4</accession>